<organism evidence="3 4">
    <name type="scientific">Laedolimicola ammoniilytica</name>
    <dbReference type="NCBI Taxonomy" id="2981771"/>
    <lineage>
        <taxon>Bacteria</taxon>
        <taxon>Bacillati</taxon>
        <taxon>Bacillota</taxon>
        <taxon>Clostridia</taxon>
        <taxon>Lachnospirales</taxon>
        <taxon>Lachnospiraceae</taxon>
        <taxon>Laedolimicola</taxon>
    </lineage>
</organism>
<sequence length="808" mass="91922">MDKYEFQIKTEQLEKQLDRKNYETAAKIADSIDWRKVRNVGLLMEVAEAYEYTERYEDSYEILNIAYDCAPIGRMIVYKMAELAVKMEDYDEAVDLYKEFVKIAPHDLGRYVLKYKIYKGRGAAIEDQIAILEEYKSREYQEQWAYELAELYYQDGQLSKCVEECDDLILWFSEGEYVRKAMELKMKIQPLTASQEEKYRQMVGEERAKDIEIRPVNMEDKFNTVNLQAALAEGVQDYIEEELHHEEQAEELNPEEPEKELPTAPEEVPEVREAQQFEAVDPDKLLREKKEPSEPVKPSGFLGQTDTGQITFDPDESVVEKQITGQMSIEDVLSSWEEKKRETEAAIAEAARRDEERKKERDYLRATGQLPDLNIEVKQTVPEEVLRLIEEIEGRYPYKVHVDPIERDSSSQTVKAAMEPQTEASVVEKKEPEKSVDNRKEPQEILEVLEAPSEVETECEPEKTEIAEQSVDTVGTVKEPQEILEILEAPSEAAATEEPAAETVVEGVKEEQPAQTEATAPEEQSQPEEEETETEYISPMLDNLKKDLEETVATLPSGQLSEEQKKLFAYFTSVRGMNQQLAALLEEDRMRKERRDDSLLGNIVITGESGNGKTTLAADIVKALQKQRRIKGAKMAKIPADNLNGKNVSGVIQKLGGGALLIEKAGALRSETAVQLSHAMTRKTGGLLVILEDEKEEIRKLFIRCESLGAKFTRTIDIPVFTNKELVAFGESYALEQECVLDEMAVLALYNRIGNNQRSDHLVNVAEVKEMVDEAIDRGGKKGLFGKVKKSRLDEFGHTILLEKDFEI</sequence>
<feature type="region of interest" description="Disordered" evidence="2">
    <location>
        <begin position="407"/>
        <end position="444"/>
    </location>
</feature>
<keyword evidence="1" id="KW-0802">TPR repeat</keyword>
<feature type="compositionally biased region" description="Basic and acidic residues" evidence="2">
    <location>
        <begin position="269"/>
        <end position="294"/>
    </location>
</feature>
<feature type="compositionally biased region" description="Acidic residues" evidence="2">
    <location>
        <begin position="248"/>
        <end position="258"/>
    </location>
</feature>
<feature type="region of interest" description="Disordered" evidence="2">
    <location>
        <begin position="492"/>
        <end position="533"/>
    </location>
</feature>
<dbReference type="Gene3D" id="3.40.50.300">
    <property type="entry name" value="P-loop containing nucleotide triphosphate hydrolases"/>
    <property type="match status" value="1"/>
</dbReference>
<dbReference type="InterPro" id="IPR019734">
    <property type="entry name" value="TPR_rpt"/>
</dbReference>
<feature type="region of interest" description="Disordered" evidence="2">
    <location>
        <begin position="245"/>
        <end position="311"/>
    </location>
</feature>
<comment type="caution">
    <text evidence="3">The sequence shown here is derived from an EMBL/GenBank/DDBJ whole genome shotgun (WGS) entry which is preliminary data.</text>
</comment>
<evidence type="ECO:0000256" key="2">
    <source>
        <dbReference type="SAM" id="MobiDB-lite"/>
    </source>
</evidence>
<evidence type="ECO:0000313" key="4">
    <source>
        <dbReference type="Proteomes" id="UP001652461"/>
    </source>
</evidence>
<protein>
    <recommendedName>
        <fullName evidence="5">CbbX protein</fullName>
    </recommendedName>
</protein>
<reference evidence="3 4" key="1">
    <citation type="journal article" date="2021" name="ISME Commun">
        <title>Automated analysis of genomic sequences facilitates high-throughput and comprehensive description of bacteria.</title>
        <authorList>
            <person name="Hitch T.C.A."/>
        </authorList>
    </citation>
    <scope>NUCLEOTIDE SEQUENCE [LARGE SCALE GENOMIC DNA]</scope>
    <source>
        <strain evidence="3 4">Sanger_04</strain>
    </source>
</reference>
<dbReference type="InterPro" id="IPR011990">
    <property type="entry name" value="TPR-like_helical_dom_sf"/>
</dbReference>
<accession>A0ABT2RXJ1</accession>
<dbReference type="SUPFAM" id="SSF52540">
    <property type="entry name" value="P-loop containing nucleoside triphosphate hydrolases"/>
    <property type="match status" value="1"/>
</dbReference>
<dbReference type="InterPro" id="IPR027417">
    <property type="entry name" value="P-loop_NTPase"/>
</dbReference>
<dbReference type="EMBL" id="JAOQKC010000010">
    <property type="protein sequence ID" value="MCU6697018.1"/>
    <property type="molecule type" value="Genomic_DNA"/>
</dbReference>
<feature type="repeat" description="TPR" evidence="1">
    <location>
        <begin position="74"/>
        <end position="107"/>
    </location>
</feature>
<dbReference type="Proteomes" id="UP001652461">
    <property type="component" value="Unassembled WGS sequence"/>
</dbReference>
<evidence type="ECO:0008006" key="5">
    <source>
        <dbReference type="Google" id="ProtNLM"/>
    </source>
</evidence>
<feature type="compositionally biased region" description="Low complexity" evidence="2">
    <location>
        <begin position="492"/>
        <end position="506"/>
    </location>
</feature>
<dbReference type="Gene3D" id="1.25.40.10">
    <property type="entry name" value="Tetratricopeptide repeat domain"/>
    <property type="match status" value="1"/>
</dbReference>
<gene>
    <name evidence="3" type="ORF">OCV63_08925</name>
</gene>
<dbReference type="RefSeq" id="WP_158363491.1">
    <property type="nucleotide sequence ID" value="NZ_JAOQKC010000010.1"/>
</dbReference>
<name>A0ABT2RXJ1_9FIRM</name>
<keyword evidence="4" id="KW-1185">Reference proteome</keyword>
<dbReference type="SUPFAM" id="SSF48452">
    <property type="entry name" value="TPR-like"/>
    <property type="match status" value="1"/>
</dbReference>
<evidence type="ECO:0000313" key="3">
    <source>
        <dbReference type="EMBL" id="MCU6697018.1"/>
    </source>
</evidence>
<evidence type="ECO:0000256" key="1">
    <source>
        <dbReference type="PROSITE-ProRule" id="PRU00339"/>
    </source>
</evidence>
<dbReference type="PROSITE" id="PS50005">
    <property type="entry name" value="TPR"/>
    <property type="match status" value="1"/>
</dbReference>
<feature type="compositionally biased region" description="Basic and acidic residues" evidence="2">
    <location>
        <begin position="426"/>
        <end position="443"/>
    </location>
</feature>
<proteinExistence type="predicted"/>